<name>A0A397VEF3_9GLOM</name>
<dbReference type="AlphaFoldDB" id="A0A397VEF3"/>
<comment type="similarity">
    <text evidence="1">Belongs to the 'GDXG' lipolytic enzyme family.</text>
</comment>
<proteinExistence type="inferred from homology"/>
<evidence type="ECO:0000259" key="4">
    <source>
        <dbReference type="Pfam" id="PF07859"/>
    </source>
</evidence>
<dbReference type="PROSITE" id="PS01174">
    <property type="entry name" value="LIPASE_GDXG_SER"/>
    <property type="match status" value="1"/>
</dbReference>
<keyword evidence="6" id="KW-1185">Reference proteome</keyword>
<dbReference type="OrthoDB" id="408631at2759"/>
<gene>
    <name evidence="5" type="ORF">C2G38_2037006</name>
</gene>
<reference evidence="5 6" key="1">
    <citation type="submission" date="2018-06" db="EMBL/GenBank/DDBJ databases">
        <title>Comparative genomics reveals the genomic features of Rhizophagus irregularis, R. cerebriforme, R. diaphanum and Gigaspora rosea, and their symbiotic lifestyle signature.</title>
        <authorList>
            <person name="Morin E."/>
            <person name="San Clemente H."/>
            <person name="Chen E.C.H."/>
            <person name="De La Providencia I."/>
            <person name="Hainaut M."/>
            <person name="Kuo A."/>
            <person name="Kohler A."/>
            <person name="Murat C."/>
            <person name="Tang N."/>
            <person name="Roy S."/>
            <person name="Loubradou J."/>
            <person name="Henrissat B."/>
            <person name="Grigoriev I.V."/>
            <person name="Corradi N."/>
            <person name="Roux C."/>
            <person name="Martin F.M."/>
        </authorList>
    </citation>
    <scope>NUCLEOTIDE SEQUENCE [LARGE SCALE GENOMIC DNA]</scope>
    <source>
        <strain evidence="5 6">DAOM 194757</strain>
    </source>
</reference>
<sequence length="490" mass="55333">MEPDFFFLLPVIPALSSAVFKYYTEGPPKRSWDLKFHLTLALIKTNYRFMKLPVEQVQKIADKFTIKVPSNIIVKDVILDEEYKRKSITHLEKILKQYEDVLDEKWKKSNDGGLHGEWAHANKDDNVVLYLHGGAFRAGTSKNARTITFKLAELANSRVFTPSLRLAPQNQFPAALCDAIAAYLYLINPGPEAGFDPINPKKIVLSGDSSGGNLVFALLLFLRDAGLPLPVILFTNQSTTFSSHDTQSPWTDLTHSMPSMWTAELDKIDTLPSKLGFFDIGAPSPAWEEYLVATKALAEKIALKKPTIVSHPSFTEVPRFQLYCANEALAIPYVRQVHQPYLKNFVQVGGDERLRDETILTSYKAANPREYQLPSYATKNFEKSPFKNPTKVILEVYDDMPHGWHLLTFSEPSKIALERCSDFIKRVTSIEDNNISMIDLVKEDLVSPSISVSSSFIAMRINTNGEIRELNETDKDCLKWDKIGIVPKET</sequence>
<dbReference type="GO" id="GO:0016787">
    <property type="term" value="F:hydrolase activity"/>
    <property type="evidence" value="ECO:0007669"/>
    <property type="project" value="UniProtKB-KW"/>
</dbReference>
<accession>A0A397VEF3</accession>
<evidence type="ECO:0000256" key="1">
    <source>
        <dbReference type="ARBA" id="ARBA00010515"/>
    </source>
</evidence>
<evidence type="ECO:0000256" key="3">
    <source>
        <dbReference type="PROSITE-ProRule" id="PRU10038"/>
    </source>
</evidence>
<dbReference type="InterPro" id="IPR029058">
    <property type="entry name" value="AB_hydrolase_fold"/>
</dbReference>
<organism evidence="5 6">
    <name type="scientific">Gigaspora rosea</name>
    <dbReference type="NCBI Taxonomy" id="44941"/>
    <lineage>
        <taxon>Eukaryota</taxon>
        <taxon>Fungi</taxon>
        <taxon>Fungi incertae sedis</taxon>
        <taxon>Mucoromycota</taxon>
        <taxon>Glomeromycotina</taxon>
        <taxon>Glomeromycetes</taxon>
        <taxon>Diversisporales</taxon>
        <taxon>Gigasporaceae</taxon>
        <taxon>Gigaspora</taxon>
    </lineage>
</organism>
<dbReference type="Proteomes" id="UP000266673">
    <property type="component" value="Unassembled WGS sequence"/>
</dbReference>
<dbReference type="PANTHER" id="PTHR48081:SF19">
    <property type="entry name" value="AB HYDROLASE SUPERFAMILY PROTEIN C4A8.06C"/>
    <property type="match status" value="1"/>
</dbReference>
<dbReference type="InterPro" id="IPR050300">
    <property type="entry name" value="GDXG_lipolytic_enzyme"/>
</dbReference>
<dbReference type="Gene3D" id="3.40.50.1820">
    <property type="entry name" value="alpha/beta hydrolase"/>
    <property type="match status" value="1"/>
</dbReference>
<comment type="caution">
    <text evidence="5">The sequence shown here is derived from an EMBL/GenBank/DDBJ whole genome shotgun (WGS) entry which is preliminary data.</text>
</comment>
<dbReference type="PANTHER" id="PTHR48081">
    <property type="entry name" value="AB HYDROLASE SUPERFAMILY PROTEIN C4A8.06C"/>
    <property type="match status" value="1"/>
</dbReference>
<dbReference type="InterPro" id="IPR033140">
    <property type="entry name" value="Lipase_GDXG_put_SER_AS"/>
</dbReference>
<evidence type="ECO:0000313" key="5">
    <source>
        <dbReference type="EMBL" id="RIB18323.1"/>
    </source>
</evidence>
<feature type="active site" evidence="3">
    <location>
        <position position="209"/>
    </location>
</feature>
<evidence type="ECO:0000313" key="6">
    <source>
        <dbReference type="Proteomes" id="UP000266673"/>
    </source>
</evidence>
<dbReference type="Pfam" id="PF07859">
    <property type="entry name" value="Abhydrolase_3"/>
    <property type="match status" value="1"/>
</dbReference>
<dbReference type="InterPro" id="IPR013094">
    <property type="entry name" value="AB_hydrolase_3"/>
</dbReference>
<feature type="domain" description="Alpha/beta hydrolase fold-3" evidence="4">
    <location>
        <begin position="128"/>
        <end position="240"/>
    </location>
</feature>
<keyword evidence="2 5" id="KW-0378">Hydrolase</keyword>
<protein>
    <submittedName>
        <fullName evidence="5">Alpha/Beta hydrolase protein</fullName>
    </submittedName>
</protein>
<dbReference type="EMBL" id="QKWP01000546">
    <property type="protein sequence ID" value="RIB18323.1"/>
    <property type="molecule type" value="Genomic_DNA"/>
</dbReference>
<evidence type="ECO:0000256" key="2">
    <source>
        <dbReference type="ARBA" id="ARBA00022801"/>
    </source>
</evidence>
<dbReference type="STRING" id="44941.A0A397VEF3"/>
<dbReference type="SUPFAM" id="SSF53474">
    <property type="entry name" value="alpha/beta-Hydrolases"/>
    <property type="match status" value="1"/>
</dbReference>